<keyword evidence="1" id="KW-1133">Transmembrane helix</keyword>
<dbReference type="EMBL" id="CP017195">
    <property type="protein sequence ID" value="QDJ28774.1"/>
    <property type="molecule type" value="Genomic_DNA"/>
</dbReference>
<reference evidence="2" key="2">
    <citation type="submission" date="2020-01" db="EMBL/GenBank/DDBJ databases">
        <authorList>
            <person name="Hilgarth M."/>
            <person name="Vogel R.F."/>
        </authorList>
    </citation>
    <scope>NUCLEOTIDE SEQUENCE</scope>
    <source>
        <strain evidence="2">TMW21897</strain>
    </source>
</reference>
<keyword evidence="5" id="KW-1185">Reference proteome</keyword>
<reference evidence="2 5" key="3">
    <citation type="journal article" date="2022" name="Microbiol. Res.">
        <title>Comparative genome analysis, predicted lifestyle and antimicrobial strategies of Lactococcus carnosus and Lactococcus paracarnosus isolated from meat.</title>
        <authorList>
            <person name="Werum V."/>
            <person name="Ehrmann M."/>
            <person name="Vogel R."/>
            <person name="Hilgarth M."/>
        </authorList>
    </citation>
    <scope>NUCLEOTIDE SEQUENCE [LARGE SCALE GENOMIC DNA]</scope>
    <source>
        <strain evidence="2 5">TMW21897</strain>
    </source>
</reference>
<dbReference type="Proteomes" id="UP000516280">
    <property type="component" value="Chromosome"/>
</dbReference>
<evidence type="ECO:0000313" key="5">
    <source>
        <dbReference type="Proteomes" id="UP001522462"/>
    </source>
</evidence>
<evidence type="ECO:0000313" key="2">
    <source>
        <dbReference type="EMBL" id="MCJ1976757.1"/>
    </source>
</evidence>
<dbReference type="KEGG" id="lpaa:BHS01_09645"/>
<gene>
    <name evidence="3" type="ORF">BHS01_09645</name>
    <name evidence="2" type="ORF">GYN19_02135</name>
</gene>
<keyword evidence="1" id="KW-0472">Membrane</keyword>
<accession>A0A7L4WFQ2</accession>
<name>A0A7L4WFQ2_9LACT</name>
<proteinExistence type="predicted"/>
<organism evidence="3 4">
    <name type="scientific">Pseudolactococcus paracarnosus</name>
    <dbReference type="NCBI Taxonomy" id="2749962"/>
    <lineage>
        <taxon>Bacteria</taxon>
        <taxon>Bacillati</taxon>
        <taxon>Bacillota</taxon>
        <taxon>Bacilli</taxon>
        <taxon>Lactobacillales</taxon>
        <taxon>Streptococcaceae</taxon>
        <taxon>Pseudolactococcus</taxon>
    </lineage>
</organism>
<dbReference type="EMBL" id="JAAEDA010000002">
    <property type="protein sequence ID" value="MCJ1976757.1"/>
    <property type="molecule type" value="Genomic_DNA"/>
</dbReference>
<evidence type="ECO:0000313" key="3">
    <source>
        <dbReference type="EMBL" id="QDJ28774.1"/>
    </source>
</evidence>
<evidence type="ECO:0000256" key="1">
    <source>
        <dbReference type="SAM" id="Phobius"/>
    </source>
</evidence>
<feature type="transmembrane region" description="Helical" evidence="1">
    <location>
        <begin position="12"/>
        <end position="29"/>
    </location>
</feature>
<feature type="transmembrane region" description="Helical" evidence="1">
    <location>
        <begin position="35"/>
        <end position="54"/>
    </location>
</feature>
<dbReference type="AlphaFoldDB" id="A0A7L4WFQ2"/>
<dbReference type="RefSeq" id="WP_109835357.1">
    <property type="nucleotide sequence ID" value="NZ_CP017195.1"/>
</dbReference>
<keyword evidence="1" id="KW-0812">Transmembrane</keyword>
<protein>
    <submittedName>
        <fullName evidence="3">Uncharacterized protein</fullName>
    </submittedName>
</protein>
<sequence>MIQFERRGIQIIDFILFIMFCLFCIISYMTSNSSYFFVGDVFLTIMVFIDIDIIKIKKIHKLNDEQLREINYMLTKKRKFLIIRKIGKYTNLGYGKSQAIYKQLVVEERNT</sequence>
<dbReference type="Proteomes" id="UP001522462">
    <property type="component" value="Unassembled WGS sequence"/>
</dbReference>
<evidence type="ECO:0000313" key="4">
    <source>
        <dbReference type="Proteomes" id="UP000516280"/>
    </source>
</evidence>
<reference evidence="3 4" key="1">
    <citation type="submission" date="2016-09" db="EMBL/GenBank/DDBJ databases">
        <title>Lactic acid bacteria from MAP meat Genome sequencing and assembly.</title>
        <authorList>
            <person name="Behr J."/>
            <person name="Hilgarth M."/>
            <person name="Vogel R.F."/>
        </authorList>
    </citation>
    <scope>NUCLEOTIDE SEQUENCE [LARGE SCALE GENOMIC DNA]</scope>
    <source>
        <strain evidence="3 4">TMW21615</strain>
    </source>
</reference>